<keyword evidence="12" id="KW-1185">Reference proteome</keyword>
<feature type="transmembrane region" description="Helical" evidence="9">
    <location>
        <begin position="68"/>
        <end position="90"/>
    </location>
</feature>
<evidence type="ECO:0000256" key="8">
    <source>
        <dbReference type="ARBA" id="ARBA00038435"/>
    </source>
</evidence>
<dbReference type="GO" id="GO:0015297">
    <property type="term" value="F:antiporter activity"/>
    <property type="evidence" value="ECO:0007669"/>
    <property type="project" value="UniProtKB-KW"/>
</dbReference>
<keyword evidence="3" id="KW-0050">Antiport</keyword>
<dbReference type="HOGENOM" id="CLU_033405_1_0_9"/>
<dbReference type="NCBIfam" id="TIGR00931">
    <property type="entry name" value="antiport_nhaC"/>
    <property type="match status" value="1"/>
</dbReference>
<evidence type="ECO:0000256" key="2">
    <source>
        <dbReference type="ARBA" id="ARBA00022448"/>
    </source>
</evidence>
<keyword evidence="7 9" id="KW-0472">Membrane</keyword>
<dbReference type="Proteomes" id="UP000006866">
    <property type="component" value="Chromosome"/>
</dbReference>
<dbReference type="InterPro" id="IPR018461">
    <property type="entry name" value="Na/H_Antiport_NhaC-like_C"/>
</dbReference>
<dbReference type="AlphaFoldDB" id="E3DR41"/>
<keyword evidence="5 9" id="KW-0812">Transmembrane</keyword>
<feature type="transmembrane region" description="Helical" evidence="9">
    <location>
        <begin position="441"/>
        <end position="460"/>
    </location>
</feature>
<feature type="transmembrane region" description="Helical" evidence="9">
    <location>
        <begin position="240"/>
        <end position="257"/>
    </location>
</feature>
<evidence type="ECO:0000256" key="4">
    <source>
        <dbReference type="ARBA" id="ARBA00022475"/>
    </source>
</evidence>
<evidence type="ECO:0000256" key="5">
    <source>
        <dbReference type="ARBA" id="ARBA00022692"/>
    </source>
</evidence>
<feature type="domain" description="Na+/H+ antiporter NhaC-like C-terminal" evidence="10">
    <location>
        <begin position="163"/>
        <end position="455"/>
    </location>
</feature>
<dbReference type="PANTHER" id="PTHR33451">
    <property type="entry name" value="MALATE-2H(+)/NA(+)-LACTATE ANTIPORTER"/>
    <property type="match status" value="1"/>
</dbReference>
<gene>
    <name evidence="11" type="ordered locus">Hprae_1905</name>
</gene>
<dbReference type="InterPro" id="IPR052180">
    <property type="entry name" value="NhaC_Na-H+_Antiporter"/>
</dbReference>
<protein>
    <submittedName>
        <fullName evidence="11">Transporter, NhaC family</fullName>
    </submittedName>
</protein>
<dbReference type="EMBL" id="CP002175">
    <property type="protein sequence ID" value="ADO78030.1"/>
    <property type="molecule type" value="Genomic_DNA"/>
</dbReference>
<dbReference type="STRING" id="572479.Hprae_1905"/>
<evidence type="ECO:0000256" key="1">
    <source>
        <dbReference type="ARBA" id="ARBA00004651"/>
    </source>
</evidence>
<feature type="transmembrane region" description="Helical" evidence="9">
    <location>
        <begin position="110"/>
        <end position="131"/>
    </location>
</feature>
<comment type="similarity">
    <text evidence="8">Belongs to the NhaC Na(+)/H(+) (TC 2.A.35) antiporter family.</text>
</comment>
<organism evidence="11 12">
    <name type="scientific">Halanaerobium praevalens (strain ATCC 33744 / DSM 2228 / GSL)</name>
    <dbReference type="NCBI Taxonomy" id="572479"/>
    <lineage>
        <taxon>Bacteria</taxon>
        <taxon>Bacillati</taxon>
        <taxon>Bacillota</taxon>
        <taxon>Clostridia</taxon>
        <taxon>Halanaerobiales</taxon>
        <taxon>Halanaerobiaceae</taxon>
        <taxon>Halanaerobium</taxon>
    </lineage>
</organism>
<keyword evidence="2" id="KW-0813">Transport</keyword>
<feature type="transmembrane region" description="Helical" evidence="9">
    <location>
        <begin position="39"/>
        <end position="56"/>
    </location>
</feature>
<evidence type="ECO:0000256" key="3">
    <source>
        <dbReference type="ARBA" id="ARBA00022449"/>
    </source>
</evidence>
<dbReference type="RefSeq" id="WP_014554047.1">
    <property type="nucleotide sequence ID" value="NC_017455.1"/>
</dbReference>
<dbReference type="PANTHER" id="PTHR33451:SF3">
    <property type="entry name" value="MALATE-2H(+)_NA(+)-LACTATE ANTIPORTER"/>
    <property type="match status" value="1"/>
</dbReference>
<proteinExistence type="inferred from homology"/>
<dbReference type="InterPro" id="IPR004770">
    <property type="entry name" value="Na/H_antiport_NhaC"/>
</dbReference>
<dbReference type="Pfam" id="PF03553">
    <property type="entry name" value="Na_H_antiporter"/>
    <property type="match status" value="1"/>
</dbReference>
<reference evidence="12" key="1">
    <citation type="submission" date="2010-10" db="EMBL/GenBank/DDBJ databases">
        <title>The complete genome of Halanaerobium praevalens DSM 2228.</title>
        <authorList>
            <consortium name="US DOE Joint Genome Institute (JGI-PGF)"/>
            <person name="Lucas S."/>
            <person name="Copeland A."/>
            <person name="Lapidus A."/>
            <person name="Glavina del Rio T."/>
            <person name="Dalin E."/>
            <person name="Tice H."/>
            <person name="Bruce D."/>
            <person name="Goodwin L."/>
            <person name="Pitluck S."/>
            <person name="Kyrpides N."/>
            <person name="Mavromatis K."/>
            <person name="Ivanova N."/>
            <person name="Ovchinnikova G."/>
            <person name="Chertkov O."/>
            <person name="Detter J.C."/>
            <person name="Han C."/>
            <person name="Larimer F."/>
            <person name="Land M."/>
            <person name="Hauser L."/>
            <person name="Markowitz V."/>
            <person name="Cheng J.-F."/>
            <person name="Hugenholtz P."/>
            <person name="Woyke T."/>
            <person name="Wu D."/>
            <person name="Tindall B."/>
            <person name="Pomrenke H.G."/>
            <person name="Brambilla E."/>
            <person name="Klenk H.-P."/>
            <person name="Eisen J.A."/>
        </authorList>
    </citation>
    <scope>NUCLEOTIDE SEQUENCE [LARGE SCALE GENOMIC DNA]</scope>
    <source>
        <strain evidence="12">ATCC 33744 / DSM 2228 / GSL</strain>
    </source>
</reference>
<sequence>MVEDREKREPTFKESIFALALVILIILISINTALVLETAMVLGAITAAMFATYLGYKWKDIQKGMISGVSNSLGVLMILIMIGMVVGSWILGGTIQTMVYYGLTFLSPKIFLPSAFLLCTITSLLIGSSFGTIATMGIVMLGVAEGLGVPVPITVGAVVSGSIFGDKLSPMSDSTNFAAAMSDTTLFDHIGSMMYVSIPTALTSLAIYTFIGRNWIAATAGENIQTVETILTTLQNNYNISLWTLIPPVIVIILSLNKTAAIKTLTASFLTASIFAVITQGASLNQLINVAANGYTSNTGVELIDGLLTQGGVNSMMSTVAIIMAATAMGGILEKIGVLEVILNHVMKYIKNPRNLILATLFSAYLMLLATGEMMVSMLLPGRTLAPAYREMNIKTNVLSRTLESAATLGCAVLPWGVVSVYIQNILDIGLGYIPYTFTPFISPIISIIYAFLGIAVFKLDESKEIVSDRSNLEEIQSVSK</sequence>
<dbReference type="GO" id="GO:0005886">
    <property type="term" value="C:plasma membrane"/>
    <property type="evidence" value="ECO:0007669"/>
    <property type="project" value="UniProtKB-SubCell"/>
</dbReference>
<evidence type="ECO:0000259" key="10">
    <source>
        <dbReference type="Pfam" id="PF03553"/>
    </source>
</evidence>
<feature type="transmembrane region" description="Helical" evidence="9">
    <location>
        <begin position="138"/>
        <end position="164"/>
    </location>
</feature>
<dbReference type="OrthoDB" id="9762978at2"/>
<evidence type="ECO:0000256" key="6">
    <source>
        <dbReference type="ARBA" id="ARBA00022989"/>
    </source>
</evidence>
<evidence type="ECO:0000313" key="12">
    <source>
        <dbReference type="Proteomes" id="UP000006866"/>
    </source>
</evidence>
<keyword evidence="6 9" id="KW-1133">Transmembrane helix</keyword>
<reference evidence="11 12" key="2">
    <citation type="journal article" date="2011" name="Stand. Genomic Sci.">
        <title>Complete genome sequence of the extremely halophilic Halanaerobium praevalens type strain (GSL).</title>
        <authorList>
            <person name="Ivanova N."/>
            <person name="Sikorski J."/>
            <person name="Chertkov O."/>
            <person name="Nolan M."/>
            <person name="Lucas S."/>
            <person name="Hammon N."/>
            <person name="Deshpande S."/>
            <person name="Cheng J.F."/>
            <person name="Tapia R."/>
            <person name="Han C."/>
            <person name="Goodwin L."/>
            <person name="Pitluck S."/>
            <person name="Huntemann M."/>
            <person name="Liolios K."/>
            <person name="Pagani I."/>
            <person name="Mavromatis K."/>
            <person name="Ovchinikova G."/>
            <person name="Pati A."/>
            <person name="Chen A."/>
            <person name="Palaniappan K."/>
            <person name="Land M."/>
            <person name="Hauser L."/>
            <person name="Brambilla E.M."/>
            <person name="Kannan K.P."/>
            <person name="Rohde M."/>
            <person name="Tindall B.J."/>
            <person name="Goker M."/>
            <person name="Detter J.C."/>
            <person name="Woyke T."/>
            <person name="Bristow J."/>
            <person name="Eisen J.A."/>
            <person name="Markowitz V."/>
            <person name="Hugenholtz P."/>
            <person name="Kyrpides N.C."/>
            <person name="Klenk H.P."/>
            <person name="Lapidus A."/>
        </authorList>
    </citation>
    <scope>NUCLEOTIDE SEQUENCE [LARGE SCALE GENOMIC DNA]</scope>
    <source>
        <strain evidence="12">ATCC 33744 / DSM 2228 / GSL</strain>
    </source>
</reference>
<comment type="subcellular location">
    <subcellularLocation>
        <location evidence="1">Cell membrane</location>
        <topology evidence="1">Multi-pass membrane protein</topology>
    </subcellularLocation>
</comment>
<dbReference type="PATRIC" id="fig|572479.3.peg.1940"/>
<keyword evidence="4" id="KW-1003">Cell membrane</keyword>
<evidence type="ECO:0000256" key="7">
    <source>
        <dbReference type="ARBA" id="ARBA00023136"/>
    </source>
</evidence>
<accession>E3DR41</accession>
<dbReference type="eggNOG" id="COG1757">
    <property type="taxonomic scope" value="Bacteria"/>
</dbReference>
<evidence type="ECO:0000256" key="9">
    <source>
        <dbReference type="SAM" id="Phobius"/>
    </source>
</evidence>
<feature type="transmembrane region" description="Helical" evidence="9">
    <location>
        <begin position="320"/>
        <end position="343"/>
    </location>
</feature>
<feature type="transmembrane region" description="Helical" evidence="9">
    <location>
        <begin position="12"/>
        <end position="33"/>
    </location>
</feature>
<evidence type="ECO:0000313" key="11">
    <source>
        <dbReference type="EMBL" id="ADO78030.1"/>
    </source>
</evidence>
<feature type="transmembrane region" description="Helical" evidence="9">
    <location>
        <begin position="355"/>
        <end position="380"/>
    </location>
</feature>
<dbReference type="KEGG" id="hpk:Hprae_1905"/>
<name>E3DR41_HALPG</name>